<organism evidence="9">
    <name type="scientific">Cuerna arida</name>
    <dbReference type="NCBI Taxonomy" id="1464854"/>
    <lineage>
        <taxon>Eukaryota</taxon>
        <taxon>Metazoa</taxon>
        <taxon>Ecdysozoa</taxon>
        <taxon>Arthropoda</taxon>
        <taxon>Hexapoda</taxon>
        <taxon>Insecta</taxon>
        <taxon>Pterygota</taxon>
        <taxon>Neoptera</taxon>
        <taxon>Paraneoptera</taxon>
        <taxon>Hemiptera</taxon>
        <taxon>Auchenorrhyncha</taxon>
        <taxon>Membracoidea</taxon>
        <taxon>Cicadellidae</taxon>
        <taxon>Cicadellinae</taxon>
        <taxon>Proconiini</taxon>
        <taxon>Cuerna</taxon>
    </lineage>
</organism>
<feature type="compositionally biased region" description="Polar residues" evidence="7">
    <location>
        <begin position="117"/>
        <end position="132"/>
    </location>
</feature>
<gene>
    <name evidence="9" type="ORF">g.19699</name>
</gene>
<dbReference type="GO" id="GO:0000981">
    <property type="term" value="F:DNA-binding transcription factor activity, RNA polymerase II-specific"/>
    <property type="evidence" value="ECO:0007669"/>
    <property type="project" value="TreeGrafter"/>
</dbReference>
<evidence type="ECO:0000256" key="7">
    <source>
        <dbReference type="SAM" id="MobiDB-lite"/>
    </source>
</evidence>
<feature type="region of interest" description="Disordered" evidence="7">
    <location>
        <begin position="362"/>
        <end position="411"/>
    </location>
</feature>
<dbReference type="InterPro" id="IPR001766">
    <property type="entry name" value="Fork_head_dom"/>
</dbReference>
<comment type="subcellular location">
    <subcellularLocation>
        <location evidence="6">Nucleus</location>
    </subcellularLocation>
</comment>
<dbReference type="Gene3D" id="1.10.10.10">
    <property type="entry name" value="Winged helix-like DNA-binding domain superfamily/Winged helix DNA-binding domain"/>
    <property type="match status" value="1"/>
</dbReference>
<dbReference type="Pfam" id="PF00250">
    <property type="entry name" value="Forkhead"/>
    <property type="match status" value="1"/>
</dbReference>
<evidence type="ECO:0000256" key="1">
    <source>
        <dbReference type="ARBA" id="ARBA00022473"/>
    </source>
</evidence>
<evidence type="ECO:0000313" key="9">
    <source>
        <dbReference type="EMBL" id="JAS64923.1"/>
    </source>
</evidence>
<dbReference type="PROSITE" id="PS00658">
    <property type="entry name" value="FORK_HEAD_2"/>
    <property type="match status" value="1"/>
</dbReference>
<accession>A0A1B6GRF1</accession>
<feature type="DNA-binding region" description="Fork-head" evidence="6">
    <location>
        <begin position="231"/>
        <end position="331"/>
    </location>
</feature>
<keyword evidence="2" id="KW-0805">Transcription regulation</keyword>
<dbReference type="InterPro" id="IPR036390">
    <property type="entry name" value="WH_DNA-bd_sf"/>
</dbReference>
<dbReference type="EMBL" id="GECZ01004846">
    <property type="protein sequence ID" value="JAS64923.1"/>
    <property type="molecule type" value="Transcribed_RNA"/>
</dbReference>
<reference evidence="9" key="1">
    <citation type="submission" date="2015-11" db="EMBL/GenBank/DDBJ databases">
        <title>De novo transcriptome assembly of four potential Pierce s Disease insect vectors from Arizona vineyards.</title>
        <authorList>
            <person name="Tassone E.E."/>
        </authorList>
    </citation>
    <scope>NUCLEOTIDE SEQUENCE</scope>
</reference>
<dbReference type="PRINTS" id="PR00053">
    <property type="entry name" value="FORKHEAD"/>
</dbReference>
<feature type="domain" description="Fork-head" evidence="8">
    <location>
        <begin position="231"/>
        <end position="331"/>
    </location>
</feature>
<evidence type="ECO:0000256" key="6">
    <source>
        <dbReference type="PROSITE-ProRule" id="PRU00089"/>
    </source>
</evidence>
<sequence length="520" mass="58758">MDLYLINGHDGISLPEMIDWDIKLCDSEISEEVGISNFVGVGYDLPPLEIEEEANPLWTQSYSANSNSSFELDFLGEGGSSLMVNPSSVMPFVSSHRSGTKIHDNEEETTVEKNNDDNASFTTPIKNELNSSHDNLPKVEIVDHLDVEEEEDLEEEEGTDVKVNVEEVCEQAVTFDHSKNVQEIISLPIEFVNVNNLDSNFIEVTQSKKVISHKRHVVPCVDDGPVKSYPKPAYSYSCLIAMALKNSLTGSLPVSEIYSFMCHHFPYFKTAPNGWKNSVRHNLSLNKCFEKIEKPPGNGASGSQRKGCLWAMNPAKIMKMDEEVAKWSRKDPSAIKKAMVCPDNLELLERGEMKDFTAFEEEEVEEDTEEAKEEEEEDVDDFVGDAEDERISPIDDDSEDEMSRVPPSLQPFEPKFAQFNRHKMLTKSRDLSEKSIDFKSDMDFDVGDNVYELEVSGNRTIFGVDESTPVYAVDPVDDNILIELPMVKRPRVQGNYIYQPVINMKRHNISGFRSIKIQSP</sequence>
<proteinExistence type="predicted"/>
<evidence type="ECO:0000256" key="2">
    <source>
        <dbReference type="ARBA" id="ARBA00023015"/>
    </source>
</evidence>
<feature type="region of interest" description="Disordered" evidence="7">
    <location>
        <begin position="95"/>
        <end position="132"/>
    </location>
</feature>
<keyword evidence="4" id="KW-0804">Transcription</keyword>
<dbReference type="InterPro" id="IPR049624">
    <property type="entry name" value="FOXN1_4"/>
</dbReference>
<dbReference type="CDD" id="cd20030">
    <property type="entry name" value="FH_FOXN1-like"/>
    <property type="match status" value="1"/>
</dbReference>
<keyword evidence="5 6" id="KW-0539">Nucleus</keyword>
<dbReference type="InterPro" id="IPR036388">
    <property type="entry name" value="WH-like_DNA-bd_sf"/>
</dbReference>
<evidence type="ECO:0000256" key="4">
    <source>
        <dbReference type="ARBA" id="ARBA00023163"/>
    </source>
</evidence>
<feature type="compositionally biased region" description="Acidic residues" evidence="7">
    <location>
        <begin position="362"/>
        <end position="400"/>
    </location>
</feature>
<dbReference type="SMART" id="SM00339">
    <property type="entry name" value="FH"/>
    <property type="match status" value="1"/>
</dbReference>
<dbReference type="SUPFAM" id="SSF46785">
    <property type="entry name" value="Winged helix' DNA-binding domain"/>
    <property type="match status" value="1"/>
</dbReference>
<keyword evidence="1" id="KW-0217">Developmental protein</keyword>
<dbReference type="AlphaFoldDB" id="A0A1B6GRF1"/>
<dbReference type="InterPro" id="IPR030456">
    <property type="entry name" value="TF_fork_head_CS_2"/>
</dbReference>
<protein>
    <recommendedName>
        <fullName evidence="8">Fork-head domain-containing protein</fullName>
    </recommendedName>
</protein>
<evidence type="ECO:0000256" key="3">
    <source>
        <dbReference type="ARBA" id="ARBA00023125"/>
    </source>
</evidence>
<dbReference type="PANTHER" id="PTHR46721">
    <property type="entry name" value="FORKHEAD BOX PROTEIN N1"/>
    <property type="match status" value="1"/>
</dbReference>
<name>A0A1B6GRF1_9HEMI</name>
<dbReference type="PANTHER" id="PTHR46721:SF3">
    <property type="entry name" value="FORKHEAD BOX N1"/>
    <property type="match status" value="1"/>
</dbReference>
<evidence type="ECO:0000256" key="5">
    <source>
        <dbReference type="ARBA" id="ARBA00023242"/>
    </source>
</evidence>
<dbReference type="GO" id="GO:0005634">
    <property type="term" value="C:nucleus"/>
    <property type="evidence" value="ECO:0007669"/>
    <property type="project" value="UniProtKB-SubCell"/>
</dbReference>
<evidence type="ECO:0000259" key="8">
    <source>
        <dbReference type="PROSITE" id="PS50039"/>
    </source>
</evidence>
<keyword evidence="3 6" id="KW-0238">DNA-binding</keyword>
<dbReference type="GO" id="GO:0000976">
    <property type="term" value="F:transcription cis-regulatory region binding"/>
    <property type="evidence" value="ECO:0007669"/>
    <property type="project" value="TreeGrafter"/>
</dbReference>
<dbReference type="PROSITE" id="PS50039">
    <property type="entry name" value="FORK_HEAD_3"/>
    <property type="match status" value="1"/>
</dbReference>